<reference evidence="19" key="1">
    <citation type="journal article" date="2020" name="Stud. Mycol.">
        <title>101 Dothideomycetes genomes: A test case for predicting lifestyles and emergence of pathogens.</title>
        <authorList>
            <person name="Haridas S."/>
            <person name="Albert R."/>
            <person name="Binder M."/>
            <person name="Bloem J."/>
            <person name="LaButti K."/>
            <person name="Salamov A."/>
            <person name="Andreopoulos B."/>
            <person name="Baker S."/>
            <person name="Barry K."/>
            <person name="Bills G."/>
            <person name="Bluhm B."/>
            <person name="Cannon C."/>
            <person name="Castanera R."/>
            <person name="Culley D."/>
            <person name="Daum C."/>
            <person name="Ezra D."/>
            <person name="Gonzalez J."/>
            <person name="Henrissat B."/>
            <person name="Kuo A."/>
            <person name="Liang C."/>
            <person name="Lipzen A."/>
            <person name="Lutzoni F."/>
            <person name="Magnuson J."/>
            <person name="Mondo S."/>
            <person name="Nolan M."/>
            <person name="Ohm R."/>
            <person name="Pangilinan J."/>
            <person name="Park H.-J."/>
            <person name="Ramirez L."/>
            <person name="Alfaro M."/>
            <person name="Sun H."/>
            <person name="Tritt A."/>
            <person name="Yoshinaga Y."/>
            <person name="Zwiers L.-H."/>
            <person name="Turgeon B."/>
            <person name="Goodwin S."/>
            <person name="Spatafora J."/>
            <person name="Crous P."/>
            <person name="Grigoriev I."/>
        </authorList>
    </citation>
    <scope>NUCLEOTIDE SEQUENCE [LARGE SCALE GENOMIC DNA]</scope>
    <source>
        <strain evidence="19">CBS 304.66</strain>
    </source>
</reference>
<sequence length="238" mass="25778">MQFFVSLLLIVATAQAHCKPPPSIYTFPRLFVNGKAAEERDWTVTRRTKNENSKQGIENPTVADIRCYSNQNAASIATVPAGATIHYISTQQVNHPGPTQYYLAKVPAGQSASTWDGSGAVWFKIYTNKPTVDAQKQQTWPAQNEYKTPNATIPKATPDGEYLLRVEHIALHMAMQPNKAQFYLSCSQIKITGGGSGTPGPLVAFPGAYKSNDPGILVNINTIAPESYVGPGPAVWSG</sequence>
<dbReference type="OrthoDB" id="5271017at2759"/>
<keyword evidence="19" id="KW-1185">Reference proteome</keyword>
<feature type="domain" description="Auxiliary Activity family 9 catalytic" evidence="17">
    <location>
        <begin position="25"/>
        <end position="228"/>
    </location>
</feature>
<evidence type="ECO:0000256" key="5">
    <source>
        <dbReference type="ARBA" id="ARBA00022729"/>
    </source>
</evidence>
<evidence type="ECO:0000256" key="6">
    <source>
        <dbReference type="ARBA" id="ARBA00023001"/>
    </source>
</evidence>
<name>A0A9P4N2Q9_9PLEO</name>
<dbReference type="InterPro" id="IPR005103">
    <property type="entry name" value="AA9_LPMO"/>
</dbReference>
<evidence type="ECO:0000256" key="12">
    <source>
        <dbReference type="ARBA" id="ARBA00023326"/>
    </source>
</evidence>
<dbReference type="PANTHER" id="PTHR33353">
    <property type="entry name" value="PUTATIVE (AFU_ORTHOLOGUE AFUA_1G12560)-RELATED"/>
    <property type="match status" value="1"/>
</dbReference>
<comment type="caution">
    <text evidence="18">The sequence shown here is derived from an EMBL/GenBank/DDBJ whole genome shotgun (WGS) entry which is preliminary data.</text>
</comment>
<dbReference type="CDD" id="cd21175">
    <property type="entry name" value="LPMO_AA9"/>
    <property type="match status" value="1"/>
</dbReference>
<dbReference type="InterPro" id="IPR049892">
    <property type="entry name" value="AA9"/>
</dbReference>
<evidence type="ECO:0000256" key="4">
    <source>
        <dbReference type="ARBA" id="ARBA00022723"/>
    </source>
</evidence>
<dbReference type="EMBL" id="ML986691">
    <property type="protein sequence ID" value="KAF2260009.1"/>
    <property type="molecule type" value="Genomic_DNA"/>
</dbReference>
<dbReference type="AlphaFoldDB" id="A0A9P4N2Q9"/>
<keyword evidence="6" id="KW-0136">Cellulose degradation</keyword>
<evidence type="ECO:0000313" key="18">
    <source>
        <dbReference type="EMBL" id="KAF2260009.1"/>
    </source>
</evidence>
<keyword evidence="5 16" id="KW-0732">Signal</keyword>
<evidence type="ECO:0000256" key="2">
    <source>
        <dbReference type="ARBA" id="ARBA00004613"/>
    </source>
</evidence>
<keyword evidence="8" id="KW-0186">Copper</keyword>
<comment type="similarity">
    <text evidence="13">Belongs to the polysaccharide monooxygenase AA9 family.</text>
</comment>
<feature type="chain" id="PRO_5040183019" description="lytic cellulose monooxygenase (C4-dehydrogenating)" evidence="16">
    <location>
        <begin position="19"/>
        <end position="238"/>
    </location>
</feature>
<dbReference type="Proteomes" id="UP000800093">
    <property type="component" value="Unassembled WGS sequence"/>
</dbReference>
<evidence type="ECO:0000256" key="3">
    <source>
        <dbReference type="ARBA" id="ARBA00022525"/>
    </source>
</evidence>
<keyword evidence="11" id="KW-0119">Carbohydrate metabolism</keyword>
<organism evidence="18 19">
    <name type="scientific">Lojkania enalia</name>
    <dbReference type="NCBI Taxonomy" id="147567"/>
    <lineage>
        <taxon>Eukaryota</taxon>
        <taxon>Fungi</taxon>
        <taxon>Dikarya</taxon>
        <taxon>Ascomycota</taxon>
        <taxon>Pezizomycotina</taxon>
        <taxon>Dothideomycetes</taxon>
        <taxon>Pleosporomycetidae</taxon>
        <taxon>Pleosporales</taxon>
        <taxon>Pleosporales incertae sedis</taxon>
        <taxon>Lojkania</taxon>
    </lineage>
</organism>
<keyword evidence="12" id="KW-0624">Polysaccharide degradation</keyword>
<keyword evidence="4" id="KW-0479">Metal-binding</keyword>
<dbReference type="Gene3D" id="2.70.50.70">
    <property type="match status" value="1"/>
</dbReference>
<dbReference type="PANTHER" id="PTHR33353:SF10">
    <property type="entry name" value="ENDO-BETA-1,4-GLUCANASE D"/>
    <property type="match status" value="1"/>
</dbReference>
<keyword evidence="9" id="KW-0503">Monooxygenase</keyword>
<dbReference type="GO" id="GO:0046872">
    <property type="term" value="F:metal ion binding"/>
    <property type="evidence" value="ECO:0007669"/>
    <property type="project" value="UniProtKB-KW"/>
</dbReference>
<evidence type="ECO:0000256" key="10">
    <source>
        <dbReference type="ARBA" id="ARBA00023157"/>
    </source>
</evidence>
<evidence type="ECO:0000256" key="14">
    <source>
        <dbReference type="ARBA" id="ARBA00045077"/>
    </source>
</evidence>
<dbReference type="Pfam" id="PF03443">
    <property type="entry name" value="AA9"/>
    <property type="match status" value="1"/>
</dbReference>
<evidence type="ECO:0000256" key="15">
    <source>
        <dbReference type="ARBA" id="ARBA00047174"/>
    </source>
</evidence>
<keyword evidence="10" id="KW-1015">Disulfide bond</keyword>
<dbReference type="GO" id="GO:0030245">
    <property type="term" value="P:cellulose catabolic process"/>
    <property type="evidence" value="ECO:0007669"/>
    <property type="project" value="UniProtKB-KW"/>
</dbReference>
<dbReference type="GO" id="GO:0004497">
    <property type="term" value="F:monooxygenase activity"/>
    <property type="evidence" value="ECO:0007669"/>
    <property type="project" value="UniProtKB-KW"/>
</dbReference>
<evidence type="ECO:0000256" key="1">
    <source>
        <dbReference type="ARBA" id="ARBA00001973"/>
    </source>
</evidence>
<protein>
    <recommendedName>
        <fullName evidence="15">lytic cellulose monooxygenase (C4-dehydrogenating)</fullName>
        <ecNumber evidence="15">1.14.99.56</ecNumber>
    </recommendedName>
</protein>
<evidence type="ECO:0000256" key="16">
    <source>
        <dbReference type="SAM" id="SignalP"/>
    </source>
</evidence>
<evidence type="ECO:0000256" key="7">
    <source>
        <dbReference type="ARBA" id="ARBA00023002"/>
    </source>
</evidence>
<evidence type="ECO:0000256" key="11">
    <source>
        <dbReference type="ARBA" id="ARBA00023277"/>
    </source>
</evidence>
<gene>
    <name evidence="18" type="ORF">CC78DRAFT_555781</name>
</gene>
<proteinExistence type="inferred from homology"/>
<evidence type="ECO:0000259" key="17">
    <source>
        <dbReference type="Pfam" id="PF03443"/>
    </source>
</evidence>
<dbReference type="EC" id="1.14.99.56" evidence="15"/>
<comment type="subcellular location">
    <subcellularLocation>
        <location evidence="2">Secreted</location>
    </subcellularLocation>
</comment>
<evidence type="ECO:0000256" key="13">
    <source>
        <dbReference type="ARBA" id="ARBA00044502"/>
    </source>
</evidence>
<evidence type="ECO:0000256" key="9">
    <source>
        <dbReference type="ARBA" id="ARBA00023033"/>
    </source>
</evidence>
<evidence type="ECO:0000256" key="8">
    <source>
        <dbReference type="ARBA" id="ARBA00023008"/>
    </source>
</evidence>
<comment type="cofactor">
    <cofactor evidence="1">
        <name>Cu(2+)</name>
        <dbReference type="ChEBI" id="CHEBI:29036"/>
    </cofactor>
</comment>
<accession>A0A9P4N2Q9</accession>
<comment type="catalytic activity">
    <reaction evidence="14">
        <text>[(1-&gt;4)-beta-D-glucosyl]n+m + reduced acceptor + O2 = 4-dehydro-beta-D-glucosyl-[(1-&gt;4)-beta-D-glucosyl]n-1 + [(1-&gt;4)-beta-D-glucosyl]m + acceptor + H2O.</text>
        <dbReference type="EC" id="1.14.99.56"/>
    </reaction>
</comment>
<dbReference type="GO" id="GO:0005576">
    <property type="term" value="C:extracellular region"/>
    <property type="evidence" value="ECO:0007669"/>
    <property type="project" value="UniProtKB-SubCell"/>
</dbReference>
<feature type="signal peptide" evidence="16">
    <location>
        <begin position="1"/>
        <end position="18"/>
    </location>
</feature>
<keyword evidence="7" id="KW-0560">Oxidoreductase</keyword>
<keyword evidence="3" id="KW-0964">Secreted</keyword>
<evidence type="ECO:0000313" key="19">
    <source>
        <dbReference type="Proteomes" id="UP000800093"/>
    </source>
</evidence>